<reference evidence="2 3" key="1">
    <citation type="journal article" date="2016" name="Fungal Biol.">
        <title>The genome of Xylona heveae provides a window into fungal endophytism.</title>
        <authorList>
            <person name="Gazis R."/>
            <person name="Kuo A."/>
            <person name="Riley R."/>
            <person name="LaButti K."/>
            <person name="Lipzen A."/>
            <person name="Lin J."/>
            <person name="Amirebrahimi M."/>
            <person name="Hesse C.N."/>
            <person name="Spatafora J.W."/>
            <person name="Henrissat B."/>
            <person name="Hainaut M."/>
            <person name="Grigoriev I.V."/>
            <person name="Hibbett D.S."/>
        </authorList>
    </citation>
    <scope>NUCLEOTIDE SEQUENCE [LARGE SCALE GENOMIC DNA]</scope>
    <source>
        <strain evidence="2 3">TC161</strain>
    </source>
</reference>
<keyword evidence="1" id="KW-0853">WD repeat</keyword>
<name>A0A165H8X8_XYLHT</name>
<dbReference type="InterPro" id="IPR015943">
    <property type="entry name" value="WD40/YVTN_repeat-like_dom_sf"/>
</dbReference>
<feature type="repeat" description="WD" evidence="1">
    <location>
        <begin position="20"/>
        <end position="53"/>
    </location>
</feature>
<dbReference type="EMBL" id="KV407457">
    <property type="protein sequence ID" value="KZF23150.1"/>
    <property type="molecule type" value="Genomic_DNA"/>
</dbReference>
<dbReference type="GeneID" id="28897405"/>
<dbReference type="InParanoid" id="A0A165H8X8"/>
<gene>
    <name evidence="2" type="ORF">L228DRAFT_245879</name>
</gene>
<evidence type="ECO:0000313" key="2">
    <source>
        <dbReference type="EMBL" id="KZF23150.1"/>
    </source>
</evidence>
<dbReference type="Proteomes" id="UP000076632">
    <property type="component" value="Unassembled WGS sequence"/>
</dbReference>
<dbReference type="PROSITE" id="PS50294">
    <property type="entry name" value="WD_REPEATS_REGION"/>
    <property type="match status" value="1"/>
</dbReference>
<accession>A0A165H8X8</accession>
<proteinExistence type="predicted"/>
<dbReference type="Gene3D" id="2.130.10.10">
    <property type="entry name" value="YVTN repeat-like/Quinoprotein amine dehydrogenase"/>
    <property type="match status" value="1"/>
</dbReference>
<dbReference type="AlphaFoldDB" id="A0A165H8X8"/>
<dbReference type="SMART" id="SM00320">
    <property type="entry name" value="WD40"/>
    <property type="match status" value="1"/>
</dbReference>
<protein>
    <submittedName>
        <fullName evidence="2">Uncharacterized protein</fullName>
    </submittedName>
</protein>
<dbReference type="RefSeq" id="XP_018188705.1">
    <property type="nucleotide sequence ID" value="XM_018332268.1"/>
</dbReference>
<organism evidence="2 3">
    <name type="scientific">Xylona heveae (strain CBS 132557 / TC161)</name>
    <dbReference type="NCBI Taxonomy" id="1328760"/>
    <lineage>
        <taxon>Eukaryota</taxon>
        <taxon>Fungi</taxon>
        <taxon>Dikarya</taxon>
        <taxon>Ascomycota</taxon>
        <taxon>Pezizomycotina</taxon>
        <taxon>Xylonomycetes</taxon>
        <taxon>Xylonales</taxon>
        <taxon>Xylonaceae</taxon>
        <taxon>Xylona</taxon>
    </lineage>
</organism>
<dbReference type="InterPro" id="IPR001680">
    <property type="entry name" value="WD40_rpt"/>
</dbReference>
<dbReference type="SUPFAM" id="SSF50978">
    <property type="entry name" value="WD40 repeat-like"/>
    <property type="match status" value="1"/>
</dbReference>
<keyword evidence="3" id="KW-1185">Reference proteome</keyword>
<dbReference type="InterPro" id="IPR036322">
    <property type="entry name" value="WD40_repeat_dom_sf"/>
</dbReference>
<sequence>MAKPKGSQDSLPPAQPSYVLRGHREPIHALGFFRENSRLISGDAEGWIVVWDIYLKRPVAVWKAHQKSLLGVGSWGNDRIITWVKYLFLVVWRGSG</sequence>
<dbReference type="PROSITE" id="PS50082">
    <property type="entry name" value="WD_REPEATS_2"/>
    <property type="match status" value="1"/>
</dbReference>
<dbReference type="STRING" id="1328760.A0A165H8X8"/>
<evidence type="ECO:0000256" key="1">
    <source>
        <dbReference type="PROSITE-ProRule" id="PRU00221"/>
    </source>
</evidence>
<dbReference type="OMA" id="NDRIITW"/>
<evidence type="ECO:0000313" key="3">
    <source>
        <dbReference type="Proteomes" id="UP000076632"/>
    </source>
</evidence>
<dbReference type="OrthoDB" id="7668193at2759"/>